<dbReference type="Pfam" id="PF00106">
    <property type="entry name" value="adh_short"/>
    <property type="match status" value="1"/>
</dbReference>
<comment type="similarity">
    <text evidence="1">Belongs to the short-chain dehydrogenases/reductases (SDR) family.</text>
</comment>
<dbReference type="Gene3D" id="3.40.50.720">
    <property type="entry name" value="NAD(P)-binding Rossmann-like Domain"/>
    <property type="match status" value="1"/>
</dbReference>
<dbReference type="InterPro" id="IPR002347">
    <property type="entry name" value="SDR_fam"/>
</dbReference>
<evidence type="ECO:0000256" key="2">
    <source>
        <dbReference type="ARBA" id="ARBA00022857"/>
    </source>
</evidence>
<dbReference type="OrthoDB" id="191139at2759"/>
<proteinExistence type="inferred from homology"/>
<evidence type="ECO:0000313" key="5">
    <source>
        <dbReference type="EMBL" id="KAF4233279.1"/>
    </source>
</evidence>
<gene>
    <name evidence="5" type="ORF">CNMCM6805_009369</name>
</gene>
<dbReference type="SUPFAM" id="SSF51735">
    <property type="entry name" value="NAD(P)-binding Rossmann-fold domains"/>
    <property type="match status" value="1"/>
</dbReference>
<comment type="caution">
    <text evidence="5">The sequence shown here is derived from an EMBL/GenBank/DDBJ whole genome shotgun (WGS) entry which is preliminary data.</text>
</comment>
<reference evidence="5" key="1">
    <citation type="journal article" date="2020" name="bioRxiv">
        <title>Genomic and phenotypic heterogeneity of clinical isolates of the human pathogens Aspergillus fumigatus, Aspergillus lentulus and Aspergillus fumigatiaffinis.</title>
        <authorList>
            <person name="dos Santos R.A.C."/>
            <person name="Steenwyk J.L."/>
            <person name="Rivero-Menendez O."/>
            <person name="Mead M.E."/>
            <person name="Silva L.P."/>
            <person name="Bastos R.W."/>
            <person name="Alastruey-Izquierdo A."/>
            <person name="Goldman G.H."/>
            <person name="Rokas A."/>
        </authorList>
    </citation>
    <scope>NUCLEOTIDE SEQUENCE</scope>
    <source>
        <strain evidence="5">CNM-CM6805</strain>
    </source>
</reference>
<dbReference type="PANTHER" id="PTHR24320:SF272">
    <property type="entry name" value="NAD(P)-BINDING ROSSMANN-FOLD SUPERFAMILY PROTEIN"/>
    <property type="match status" value="1"/>
</dbReference>
<name>A0A8H4H0X1_9EURO</name>
<evidence type="ECO:0000256" key="1">
    <source>
        <dbReference type="ARBA" id="ARBA00006484"/>
    </source>
</evidence>
<evidence type="ECO:0000256" key="3">
    <source>
        <dbReference type="ARBA" id="ARBA00023002"/>
    </source>
</evidence>
<evidence type="ECO:0008006" key="7">
    <source>
        <dbReference type="Google" id="ProtNLM"/>
    </source>
</evidence>
<keyword evidence="3" id="KW-0560">Oxidoreductase</keyword>
<sequence>MAARYADVHKNPQGPGDARPTAMQIIHDEGLEGKLTGSSILITGASSGIGVETAKTLFTTGATLYLTARNLNKAKQALGDLVFSPRVHLLELDLESLASVRACAEQLLSKTETLNIFIANAGVMATPEGRTKDGFETQLGTNYLSHFLLFLLLRPALLAAASPQMNSRVILLSSIAHRYSEVEFDNLNLDGEYDRWKAYGQSKCALVWAANEIDRRYASRGLRAFSVQPGGIMTGLAQHLSEEEQSGFTEDPTLGPQLKSPEQGAATSVWGAVARSLEGMGGKYLENVQIAEAHGVSGGQWAPGYASYAYSPEKERKLWDVSLKLVGADE</sequence>
<keyword evidence="6" id="KW-1185">Reference proteome</keyword>
<evidence type="ECO:0000313" key="6">
    <source>
        <dbReference type="Proteomes" id="UP000653565"/>
    </source>
</evidence>
<dbReference type="GO" id="GO:0016491">
    <property type="term" value="F:oxidoreductase activity"/>
    <property type="evidence" value="ECO:0007669"/>
    <property type="project" value="UniProtKB-KW"/>
</dbReference>
<reference evidence="5" key="2">
    <citation type="submission" date="2020-04" db="EMBL/GenBank/DDBJ databases">
        <authorList>
            <person name="Santos R.A.C."/>
            <person name="Steenwyk J.L."/>
            <person name="Rivero-Menendez O."/>
            <person name="Mead M.E."/>
            <person name="Silva L.P."/>
            <person name="Bastos R.W."/>
            <person name="Alastruey-Izquierdo A."/>
            <person name="Goldman G.H."/>
            <person name="Rokas A."/>
        </authorList>
    </citation>
    <scope>NUCLEOTIDE SEQUENCE</scope>
    <source>
        <strain evidence="5">CNM-CM6805</strain>
    </source>
</reference>
<protein>
    <recommendedName>
        <fullName evidence="7">Short-chain dehydrogenase</fullName>
    </recommendedName>
</protein>
<dbReference type="Proteomes" id="UP000653565">
    <property type="component" value="Unassembled WGS sequence"/>
</dbReference>
<organism evidence="5 6">
    <name type="scientific">Aspergillus fumigatiaffinis</name>
    <dbReference type="NCBI Taxonomy" id="340414"/>
    <lineage>
        <taxon>Eukaryota</taxon>
        <taxon>Fungi</taxon>
        <taxon>Dikarya</taxon>
        <taxon>Ascomycota</taxon>
        <taxon>Pezizomycotina</taxon>
        <taxon>Eurotiomycetes</taxon>
        <taxon>Eurotiomycetidae</taxon>
        <taxon>Eurotiales</taxon>
        <taxon>Aspergillaceae</taxon>
        <taxon>Aspergillus</taxon>
        <taxon>Aspergillus subgen. Fumigati</taxon>
    </lineage>
</organism>
<keyword evidence="2" id="KW-0521">NADP</keyword>
<feature type="compositionally biased region" description="Basic and acidic residues" evidence="4">
    <location>
        <begin position="1"/>
        <end position="10"/>
    </location>
</feature>
<dbReference type="AlphaFoldDB" id="A0A8H4H0X1"/>
<dbReference type="PRINTS" id="PR00081">
    <property type="entry name" value="GDHRDH"/>
</dbReference>
<accession>A0A8H4H0X1</accession>
<dbReference type="EMBL" id="JAAAPX010000080">
    <property type="protein sequence ID" value="KAF4233279.1"/>
    <property type="molecule type" value="Genomic_DNA"/>
</dbReference>
<dbReference type="PANTHER" id="PTHR24320">
    <property type="entry name" value="RETINOL DEHYDROGENASE"/>
    <property type="match status" value="1"/>
</dbReference>
<evidence type="ECO:0000256" key="4">
    <source>
        <dbReference type="SAM" id="MobiDB-lite"/>
    </source>
</evidence>
<feature type="region of interest" description="Disordered" evidence="4">
    <location>
        <begin position="1"/>
        <end position="20"/>
    </location>
</feature>
<dbReference type="InterPro" id="IPR036291">
    <property type="entry name" value="NAD(P)-bd_dom_sf"/>
</dbReference>